<dbReference type="SUPFAM" id="SSF56954">
    <property type="entry name" value="Outer membrane efflux proteins (OEP)"/>
    <property type="match status" value="1"/>
</dbReference>
<sequence>MKWALLLLAGAALPATAQTTDLPPSDLVIRVLDNAPGVEAATARISGAEAEAEALRRGPHEITAQGTLSRRRVDREGNFVEYDATISRAFRLPGKAALDRRAGALGIDVAQNRMEDARHQAALSLATLWYDWLLAADLHRNAAKLVENQRALVAATERRVQVRDAAELDLQQASAALALAEAQVAEAAAVRDRARALLETRFPDLPLPTEAPSLAAPTIPPEGLLELQRLIVARSHEIAAAAGTAERQSILARRARADRVADPSLGVRLFSERGGEEQGAGLFASLPLGGGYRRALSDQAAAEAGAAQAERVVVEREVSGNAAADVAEFRARQTAWLAAGAAVERAERSAALAARGQQLGAIDLADRLYAERQANEARAQELTARAAAARLILKLRIDAHTLWID</sequence>
<comment type="caution">
    <text evidence="3">The sequence shown here is derived from an EMBL/GenBank/DDBJ whole genome shotgun (WGS) entry which is preliminary data.</text>
</comment>
<protein>
    <submittedName>
        <fullName evidence="3">Transporter</fullName>
    </submittedName>
</protein>
<feature type="signal peptide" evidence="2">
    <location>
        <begin position="1"/>
        <end position="17"/>
    </location>
</feature>
<dbReference type="InterPro" id="IPR010131">
    <property type="entry name" value="MdtP/NodT-like"/>
</dbReference>
<evidence type="ECO:0000256" key="1">
    <source>
        <dbReference type="SAM" id="Coils"/>
    </source>
</evidence>
<name>A0ABY2QFJ0_9SPHN</name>
<organism evidence="3 4">
    <name type="scientific">Sphingomonas olei</name>
    <dbReference type="NCBI Taxonomy" id="1886787"/>
    <lineage>
        <taxon>Bacteria</taxon>
        <taxon>Pseudomonadati</taxon>
        <taxon>Pseudomonadota</taxon>
        <taxon>Alphaproteobacteria</taxon>
        <taxon>Sphingomonadales</taxon>
        <taxon>Sphingomonadaceae</taxon>
        <taxon>Sphingomonas</taxon>
    </lineage>
</organism>
<dbReference type="Gene3D" id="1.20.1600.10">
    <property type="entry name" value="Outer membrane efflux proteins (OEP)"/>
    <property type="match status" value="1"/>
</dbReference>
<keyword evidence="4" id="KW-1185">Reference proteome</keyword>
<feature type="chain" id="PRO_5045188475" evidence="2">
    <location>
        <begin position="18"/>
        <end position="405"/>
    </location>
</feature>
<proteinExistence type="predicted"/>
<gene>
    <name evidence="3" type="ORF">E5988_13190</name>
</gene>
<accession>A0ABY2QFJ0</accession>
<keyword evidence="2" id="KW-0732">Signal</keyword>
<reference evidence="3 4" key="1">
    <citation type="submission" date="2019-04" db="EMBL/GenBank/DDBJ databases">
        <title>Microbes associate with the intestines of laboratory mice.</title>
        <authorList>
            <person name="Navarre W."/>
            <person name="Wong E."/>
            <person name="Huang K.C."/>
            <person name="Tropini C."/>
            <person name="Ng K."/>
            <person name="Yu B."/>
        </authorList>
    </citation>
    <scope>NUCLEOTIDE SEQUENCE [LARGE SCALE GENOMIC DNA]</scope>
    <source>
        <strain evidence="3 4">NM83_B4-11</strain>
    </source>
</reference>
<dbReference type="PANTHER" id="PTHR30203:SF24">
    <property type="entry name" value="BLR4935 PROTEIN"/>
    <property type="match status" value="1"/>
</dbReference>
<dbReference type="Proteomes" id="UP000308038">
    <property type="component" value="Unassembled WGS sequence"/>
</dbReference>
<evidence type="ECO:0000313" key="3">
    <source>
        <dbReference type="EMBL" id="THG39188.1"/>
    </source>
</evidence>
<keyword evidence="1" id="KW-0175">Coiled coil</keyword>
<dbReference type="EMBL" id="SSTI01000009">
    <property type="protein sequence ID" value="THG39188.1"/>
    <property type="molecule type" value="Genomic_DNA"/>
</dbReference>
<evidence type="ECO:0000256" key="2">
    <source>
        <dbReference type="SAM" id="SignalP"/>
    </source>
</evidence>
<dbReference type="RefSeq" id="WP_125946050.1">
    <property type="nucleotide sequence ID" value="NZ_SSTI01000009.1"/>
</dbReference>
<feature type="coiled-coil region" evidence="1">
    <location>
        <begin position="163"/>
        <end position="190"/>
    </location>
</feature>
<evidence type="ECO:0000313" key="4">
    <source>
        <dbReference type="Proteomes" id="UP000308038"/>
    </source>
</evidence>
<dbReference type="PANTHER" id="PTHR30203">
    <property type="entry name" value="OUTER MEMBRANE CATION EFFLUX PROTEIN"/>
    <property type="match status" value="1"/>
</dbReference>